<dbReference type="STRING" id="272557.APE_1693.1"/>
<accession>Q9YBA4</accession>
<sequence length="252" mass="26384">MRAITLASVRVLLSMIMATVLLAAFTAPTVNTLTPRGSALYAVDVVVVDASTGSALGFSRFVVSAYRGGVGDVGVIYSSGVSVSGSSLERLLESLYNSLEEWEPKPFSERPPMFLLHDRVVYSVDGIPYTCKPGSYATVSFVWPTRTGPIAVEGHVLLSQDVIASFYLVSQQAVLTLPRSGEVAIRVEVSGFLASSDSPVCGEPLISSSDKAVLGGFTLATVLLALASYIRRGALIREALASAPSPPPGGVA</sequence>
<dbReference type="AlphaFoldDB" id="Q9YBA4"/>
<proteinExistence type="predicted"/>
<dbReference type="RefSeq" id="WP_010866533.1">
    <property type="nucleotide sequence ID" value="NC_000854.2"/>
</dbReference>
<dbReference type="eggNOG" id="arCOG14761">
    <property type="taxonomic scope" value="Archaea"/>
</dbReference>
<name>Q9YBA4_AERPE</name>
<dbReference type="PIR" id="A72551">
    <property type="entry name" value="A72551"/>
</dbReference>
<dbReference type="EnsemblBacteria" id="BAA80694">
    <property type="protein sequence ID" value="BAA80694"/>
    <property type="gene ID" value="APE_1693.1"/>
</dbReference>
<dbReference type="Proteomes" id="UP000002518">
    <property type="component" value="Chromosome"/>
</dbReference>
<dbReference type="EMBL" id="BA000002">
    <property type="protein sequence ID" value="BAA80694.2"/>
    <property type="molecule type" value="Genomic_DNA"/>
</dbReference>
<evidence type="ECO:0000313" key="1">
    <source>
        <dbReference type="EMBL" id="BAA80694.2"/>
    </source>
</evidence>
<keyword evidence="2" id="KW-1185">Reference proteome</keyword>
<gene>
    <name evidence="1" type="ordered locus">APE_1693.1</name>
</gene>
<dbReference type="GeneID" id="1446176"/>
<dbReference type="KEGG" id="ape:APE_1693.1"/>
<organism evidence="1 2">
    <name type="scientific">Aeropyrum pernix (strain ATCC 700893 / DSM 11879 / JCM 9820 / NBRC 100138 / K1)</name>
    <dbReference type="NCBI Taxonomy" id="272557"/>
    <lineage>
        <taxon>Archaea</taxon>
        <taxon>Thermoproteota</taxon>
        <taxon>Thermoprotei</taxon>
        <taxon>Desulfurococcales</taxon>
        <taxon>Desulfurococcaceae</taxon>
        <taxon>Aeropyrum</taxon>
    </lineage>
</organism>
<evidence type="ECO:0000313" key="2">
    <source>
        <dbReference type="Proteomes" id="UP000002518"/>
    </source>
</evidence>
<protein>
    <submittedName>
        <fullName evidence="1">Uncharacterized protein</fullName>
    </submittedName>
</protein>
<reference evidence="1 2" key="1">
    <citation type="journal article" date="1999" name="DNA Res.">
        <title>Complete genome sequence of an aerobic hyper-thermophilic crenarchaeon, Aeropyrum pernix K1.</title>
        <authorList>
            <person name="Kawarabayasi Y."/>
            <person name="Hino Y."/>
            <person name="Horikawa H."/>
            <person name="Yamazaki S."/>
            <person name="Haikawa Y."/>
            <person name="Jin-no K."/>
            <person name="Takahashi M."/>
            <person name="Sekine M."/>
            <person name="Baba S."/>
            <person name="Ankai A."/>
            <person name="Kosugi H."/>
            <person name="Hosoyama A."/>
            <person name="Fukui S."/>
            <person name="Nagai Y."/>
            <person name="Nishijima K."/>
            <person name="Nakazawa H."/>
            <person name="Takamiya M."/>
            <person name="Masuda S."/>
            <person name="Funahashi T."/>
            <person name="Tanaka T."/>
            <person name="Kudoh Y."/>
            <person name="Yamazaki J."/>
            <person name="Kushida N."/>
            <person name="Oguchi A."/>
            <person name="Aoki K."/>
            <person name="Kubota K."/>
            <person name="Nakamura Y."/>
            <person name="Nomura N."/>
            <person name="Sako Y."/>
            <person name="Kikuchi H."/>
        </authorList>
    </citation>
    <scope>NUCLEOTIDE SEQUENCE [LARGE SCALE GENOMIC DNA]</scope>
    <source>
        <strain evidence="2">ATCC 700893 / DSM 11879 / JCM 9820 / NBRC 100138 / K1</strain>
    </source>
</reference>